<feature type="signal peptide" evidence="1">
    <location>
        <begin position="1"/>
        <end position="23"/>
    </location>
</feature>
<feature type="domain" description="FecR protein" evidence="2">
    <location>
        <begin position="172"/>
        <end position="270"/>
    </location>
</feature>
<sequence>MRKTGAPLMLSLWLSALPVVGFAAEVDSACGGLTFDNGRLTTGRPLEAKGARTEACLREVAEAVKARPAIRGLTVAAKLPDAERLDGQGLAVAKAAAEVLVNAGIPRTRVSFVAPPGDANTPGRLQLAYVERPTRLPVARLRTASGQVTASTGDGQPTPRLAGDSLHAGELVATSDTGRAELALADGSFLLLSSRSAVRLGTLELTAGRQRKVLLDLVKGTVETQAAPGGAGSTFEVRTRGAVAGVRGTRFRVAQQEDGTSRVETLEGKVALGAEAGSVDVDAGFGSRAKPAQAPEAPRALLAAPVLERPRGGAYPKPPALVWKAVPGARRYRVELGTTADFAGDVTVQESAHPTVDAAARGAGKWFWRVLAVDADGFVGYPSKIFSFDVAG</sequence>
<comment type="caution">
    <text evidence="3">The sequence shown here is derived from an EMBL/GenBank/DDBJ whole genome shotgun (WGS) entry which is preliminary data.</text>
</comment>
<dbReference type="Proteomes" id="UP000267003">
    <property type="component" value="Unassembled WGS sequence"/>
</dbReference>
<evidence type="ECO:0000313" key="4">
    <source>
        <dbReference type="Proteomes" id="UP000267003"/>
    </source>
</evidence>
<dbReference type="InterPro" id="IPR013783">
    <property type="entry name" value="Ig-like_fold"/>
</dbReference>
<evidence type="ECO:0000259" key="2">
    <source>
        <dbReference type="Pfam" id="PF04773"/>
    </source>
</evidence>
<dbReference type="Gene3D" id="2.60.40.10">
    <property type="entry name" value="Immunoglobulins"/>
    <property type="match status" value="1"/>
</dbReference>
<feature type="chain" id="PRO_5017344577" description="FecR protein domain-containing protein" evidence="1">
    <location>
        <begin position="24"/>
        <end position="392"/>
    </location>
</feature>
<protein>
    <recommendedName>
        <fullName evidence="2">FecR protein domain-containing protein</fullName>
    </recommendedName>
</protein>
<keyword evidence="4" id="KW-1185">Reference proteome</keyword>
<gene>
    <name evidence="3" type="ORF">D7W81_01445</name>
</gene>
<keyword evidence="1" id="KW-0732">Signal</keyword>
<name>A0A3A8R085_9BACT</name>
<dbReference type="EMBL" id="RAWK01000005">
    <property type="protein sequence ID" value="RKH74456.1"/>
    <property type="molecule type" value="Genomic_DNA"/>
</dbReference>
<dbReference type="OrthoDB" id="9813091at2"/>
<proteinExistence type="predicted"/>
<evidence type="ECO:0000313" key="3">
    <source>
        <dbReference type="EMBL" id="RKH74456.1"/>
    </source>
</evidence>
<dbReference type="PANTHER" id="PTHR38731">
    <property type="entry name" value="LIPL45-RELATED LIPOPROTEIN-RELATED"/>
    <property type="match status" value="1"/>
</dbReference>
<organism evidence="3 4">
    <name type="scientific">Corallococcus aberystwythensis</name>
    <dbReference type="NCBI Taxonomy" id="2316722"/>
    <lineage>
        <taxon>Bacteria</taxon>
        <taxon>Pseudomonadati</taxon>
        <taxon>Myxococcota</taxon>
        <taxon>Myxococcia</taxon>
        <taxon>Myxococcales</taxon>
        <taxon>Cystobacterineae</taxon>
        <taxon>Myxococcaceae</taxon>
        <taxon>Corallococcus</taxon>
    </lineage>
</organism>
<dbReference type="RefSeq" id="WP_120553497.1">
    <property type="nucleotide sequence ID" value="NZ_RAWK01000005.1"/>
</dbReference>
<dbReference type="InterPro" id="IPR006860">
    <property type="entry name" value="FecR"/>
</dbReference>
<accession>A0A3A8R085</accession>
<dbReference type="Pfam" id="PF04773">
    <property type="entry name" value="FecR"/>
    <property type="match status" value="1"/>
</dbReference>
<evidence type="ECO:0000256" key="1">
    <source>
        <dbReference type="SAM" id="SignalP"/>
    </source>
</evidence>
<dbReference type="AlphaFoldDB" id="A0A3A8R085"/>
<dbReference type="Gene3D" id="2.60.120.1440">
    <property type="match status" value="1"/>
</dbReference>
<reference evidence="4" key="1">
    <citation type="submission" date="2018-09" db="EMBL/GenBank/DDBJ databases">
        <authorList>
            <person name="Livingstone P.G."/>
            <person name="Whitworth D.E."/>
        </authorList>
    </citation>
    <scope>NUCLEOTIDE SEQUENCE [LARGE SCALE GENOMIC DNA]</scope>
    <source>
        <strain evidence="4">AB050A</strain>
    </source>
</reference>